<feature type="transmembrane region" description="Helical" evidence="9">
    <location>
        <begin position="267"/>
        <end position="290"/>
    </location>
</feature>
<dbReference type="SUPFAM" id="SSF52540">
    <property type="entry name" value="P-loop containing nucleoside triphosphate hydrolases"/>
    <property type="match status" value="3"/>
</dbReference>
<feature type="domain" description="ABC transporter" evidence="10">
    <location>
        <begin position="1053"/>
        <end position="1290"/>
    </location>
</feature>
<feature type="domain" description="ABC transmembrane type-1" evidence="11">
    <location>
        <begin position="113"/>
        <end position="331"/>
    </location>
</feature>
<dbReference type="PROSITE" id="PS50929">
    <property type="entry name" value="ABC_TM1F"/>
    <property type="match status" value="2"/>
</dbReference>
<dbReference type="Pfam" id="PF00657">
    <property type="entry name" value="Lipase_GDSL"/>
    <property type="match status" value="1"/>
</dbReference>
<evidence type="ECO:0000256" key="5">
    <source>
        <dbReference type="ARBA" id="ARBA00022840"/>
    </source>
</evidence>
<feature type="compositionally biased region" description="Acidic residues" evidence="8">
    <location>
        <begin position="448"/>
        <end position="457"/>
    </location>
</feature>
<feature type="transmembrane region" description="Helical" evidence="9">
    <location>
        <begin position="189"/>
        <end position="210"/>
    </location>
</feature>
<evidence type="ECO:0000256" key="4">
    <source>
        <dbReference type="ARBA" id="ARBA00022741"/>
    </source>
</evidence>
<accession>A0A553IC37</accession>
<dbReference type="Pfam" id="PF00664">
    <property type="entry name" value="ABC_membrane"/>
    <property type="match status" value="2"/>
</dbReference>
<keyword evidence="3 9" id="KW-0812">Transmembrane</keyword>
<evidence type="ECO:0000256" key="1">
    <source>
        <dbReference type="ARBA" id="ARBA00004141"/>
    </source>
</evidence>
<evidence type="ECO:0000256" key="2">
    <source>
        <dbReference type="ARBA" id="ARBA00007577"/>
    </source>
</evidence>
<dbReference type="GO" id="GO:0016887">
    <property type="term" value="F:ATP hydrolysis activity"/>
    <property type="evidence" value="ECO:0007669"/>
    <property type="project" value="InterPro"/>
</dbReference>
<feature type="transmembrane region" description="Helical" evidence="9">
    <location>
        <begin position="725"/>
        <end position="749"/>
    </location>
</feature>
<dbReference type="CDD" id="cd01846">
    <property type="entry name" value="fatty_acyltransferase_like"/>
    <property type="match status" value="1"/>
</dbReference>
<evidence type="ECO:0000259" key="10">
    <source>
        <dbReference type="PROSITE" id="PS50893"/>
    </source>
</evidence>
<evidence type="ECO:0000256" key="9">
    <source>
        <dbReference type="SAM" id="Phobius"/>
    </source>
</evidence>
<comment type="caution">
    <text evidence="12">The sequence shown here is derived from an EMBL/GenBank/DDBJ whole genome shotgun (WGS) entry which is preliminary data.</text>
</comment>
<dbReference type="CDD" id="cd18578">
    <property type="entry name" value="ABC_6TM_Pgp_ABCB1_D2_like"/>
    <property type="match status" value="1"/>
</dbReference>
<dbReference type="InterPro" id="IPR001087">
    <property type="entry name" value="GDSL"/>
</dbReference>
<name>A0A553IC37_9PEZI</name>
<feature type="domain" description="ABC transporter" evidence="10">
    <location>
        <begin position="364"/>
        <end position="658"/>
    </location>
</feature>
<keyword evidence="7 9" id="KW-0472">Membrane</keyword>
<keyword evidence="4" id="KW-0547">Nucleotide-binding</keyword>
<dbReference type="InterPro" id="IPR027417">
    <property type="entry name" value="P-loop_NTPase"/>
</dbReference>
<dbReference type="InterPro" id="IPR039421">
    <property type="entry name" value="Type_1_exporter"/>
</dbReference>
<feature type="transmembrane region" description="Helical" evidence="9">
    <location>
        <begin position="67"/>
        <end position="89"/>
    </location>
</feature>
<dbReference type="GO" id="GO:0016788">
    <property type="term" value="F:hydrolase activity, acting on ester bonds"/>
    <property type="evidence" value="ECO:0007669"/>
    <property type="project" value="InterPro"/>
</dbReference>
<evidence type="ECO:0000256" key="6">
    <source>
        <dbReference type="ARBA" id="ARBA00022989"/>
    </source>
</evidence>
<dbReference type="CDD" id="cd18577">
    <property type="entry name" value="ABC_6TM_Pgp_ABCB1_D1_like"/>
    <property type="match status" value="1"/>
</dbReference>
<dbReference type="PROSITE" id="PS00211">
    <property type="entry name" value="ABC_TRANSPORTER_1"/>
    <property type="match status" value="2"/>
</dbReference>
<keyword evidence="6 9" id="KW-1133">Transmembrane helix</keyword>
<gene>
    <name evidence="12" type="ORF">FHL15_001509</name>
</gene>
<dbReference type="InterPro" id="IPR003593">
    <property type="entry name" value="AAA+_ATPase"/>
</dbReference>
<dbReference type="InterPro" id="IPR017871">
    <property type="entry name" value="ABC_transporter-like_CS"/>
</dbReference>
<organism evidence="12 13">
    <name type="scientific">Xylaria flabelliformis</name>
    <dbReference type="NCBI Taxonomy" id="2512241"/>
    <lineage>
        <taxon>Eukaryota</taxon>
        <taxon>Fungi</taxon>
        <taxon>Dikarya</taxon>
        <taxon>Ascomycota</taxon>
        <taxon>Pezizomycotina</taxon>
        <taxon>Sordariomycetes</taxon>
        <taxon>Xylariomycetidae</taxon>
        <taxon>Xylariales</taxon>
        <taxon>Xylariaceae</taxon>
        <taxon>Xylaria</taxon>
    </lineage>
</organism>
<dbReference type="EMBL" id="VFLP01000005">
    <property type="protein sequence ID" value="TRX97754.1"/>
    <property type="molecule type" value="Genomic_DNA"/>
</dbReference>
<feature type="transmembrane region" description="Helical" evidence="9">
    <location>
        <begin position="876"/>
        <end position="894"/>
    </location>
</feature>
<dbReference type="PROSITE" id="PS50893">
    <property type="entry name" value="ABC_TRANSPORTER_2"/>
    <property type="match status" value="2"/>
</dbReference>
<feature type="transmembrane region" description="Helical" evidence="9">
    <location>
        <begin position="302"/>
        <end position="319"/>
    </location>
</feature>
<dbReference type="GO" id="GO:0005743">
    <property type="term" value="C:mitochondrial inner membrane"/>
    <property type="evidence" value="ECO:0007669"/>
    <property type="project" value="TreeGrafter"/>
</dbReference>
<dbReference type="STRING" id="2512241.A0A553IC37"/>
<dbReference type="GO" id="GO:0090374">
    <property type="term" value="P:oligopeptide export from mitochondrion"/>
    <property type="evidence" value="ECO:0007669"/>
    <property type="project" value="TreeGrafter"/>
</dbReference>
<dbReference type="CDD" id="cd03249">
    <property type="entry name" value="ABC_MTABC3_MDL1_MDL2"/>
    <property type="match status" value="1"/>
</dbReference>
<feature type="compositionally biased region" description="Basic residues" evidence="8">
    <location>
        <begin position="434"/>
        <end position="444"/>
    </location>
</feature>
<dbReference type="InterPro" id="IPR036640">
    <property type="entry name" value="ABC1_TM_sf"/>
</dbReference>
<dbReference type="InterPro" id="IPR003439">
    <property type="entry name" value="ABC_transporter-like_ATP-bd"/>
</dbReference>
<feature type="compositionally biased region" description="Basic and acidic residues" evidence="8">
    <location>
        <begin position="30"/>
        <end position="44"/>
    </location>
</feature>
<dbReference type="SUPFAM" id="SSF52266">
    <property type="entry name" value="SGNH hydrolase"/>
    <property type="match status" value="1"/>
</dbReference>
<dbReference type="InterPro" id="IPR011527">
    <property type="entry name" value="ABC1_TM_dom"/>
</dbReference>
<feature type="transmembrane region" description="Helical" evidence="9">
    <location>
        <begin position="851"/>
        <end position="870"/>
    </location>
</feature>
<reference evidence="13" key="1">
    <citation type="submission" date="2019-06" db="EMBL/GenBank/DDBJ databases">
        <title>Draft genome sequence of the griseofulvin-producing fungus Xylaria cubensis strain G536.</title>
        <authorList>
            <person name="Mead M.E."/>
            <person name="Raja H.A."/>
            <person name="Steenwyk J.L."/>
            <person name="Knowles S.L."/>
            <person name="Oberlies N.H."/>
            <person name="Rokas A."/>
        </authorList>
    </citation>
    <scope>NUCLEOTIDE SEQUENCE [LARGE SCALE GENOMIC DNA]</scope>
    <source>
        <strain evidence="13">G536</strain>
    </source>
</reference>
<dbReference type="Pfam" id="PF00005">
    <property type="entry name" value="ABC_tran"/>
    <property type="match status" value="3"/>
</dbReference>
<feature type="transmembrane region" description="Helical" evidence="9">
    <location>
        <begin position="769"/>
        <end position="790"/>
    </location>
</feature>
<feature type="domain" description="ABC transmembrane type-1" evidence="11">
    <location>
        <begin position="729"/>
        <end position="1018"/>
    </location>
</feature>
<evidence type="ECO:0000256" key="8">
    <source>
        <dbReference type="SAM" id="MobiDB-lite"/>
    </source>
</evidence>
<dbReference type="PANTHER" id="PTHR43394:SF1">
    <property type="entry name" value="ATP-BINDING CASSETTE SUB-FAMILY B MEMBER 10, MITOCHONDRIAL"/>
    <property type="match status" value="1"/>
</dbReference>
<dbReference type="GO" id="GO:0015421">
    <property type="term" value="F:ABC-type oligopeptide transporter activity"/>
    <property type="evidence" value="ECO:0007669"/>
    <property type="project" value="TreeGrafter"/>
</dbReference>
<dbReference type="OrthoDB" id="6500128at2759"/>
<proteinExistence type="inferred from homology"/>
<comment type="subcellular location">
    <subcellularLocation>
        <location evidence="1">Membrane</location>
        <topology evidence="1">Multi-pass membrane protein</topology>
    </subcellularLocation>
</comment>
<dbReference type="Gene3D" id="1.20.1560.10">
    <property type="entry name" value="ABC transporter type 1, transmembrane domain"/>
    <property type="match status" value="2"/>
</dbReference>
<dbReference type="Proteomes" id="UP000319160">
    <property type="component" value="Unassembled WGS sequence"/>
</dbReference>
<feature type="transmembrane region" description="Helical" evidence="9">
    <location>
        <begin position="166"/>
        <end position="183"/>
    </location>
</feature>
<evidence type="ECO:0000259" key="11">
    <source>
        <dbReference type="PROSITE" id="PS50929"/>
    </source>
</evidence>
<dbReference type="Gene3D" id="3.40.50.300">
    <property type="entry name" value="P-loop containing nucleotide triphosphate hydrolases"/>
    <property type="match status" value="2"/>
</dbReference>
<dbReference type="SMART" id="SM00382">
    <property type="entry name" value="AAA"/>
    <property type="match status" value="2"/>
</dbReference>
<dbReference type="GO" id="GO:0005524">
    <property type="term" value="F:ATP binding"/>
    <property type="evidence" value="ECO:0007669"/>
    <property type="project" value="UniProtKB-KW"/>
</dbReference>
<evidence type="ECO:0000256" key="3">
    <source>
        <dbReference type="ARBA" id="ARBA00022692"/>
    </source>
</evidence>
<feature type="region of interest" description="Disordered" evidence="8">
    <location>
        <begin position="434"/>
        <end position="467"/>
    </location>
</feature>
<dbReference type="SUPFAM" id="SSF90123">
    <property type="entry name" value="ABC transporter transmembrane region"/>
    <property type="match status" value="2"/>
</dbReference>
<dbReference type="PANTHER" id="PTHR43394">
    <property type="entry name" value="ATP-DEPENDENT PERMEASE MDL1, MITOCHONDRIAL"/>
    <property type="match status" value="1"/>
</dbReference>
<comment type="similarity">
    <text evidence="2">Belongs to the ABC transporter superfamily. ABCB family. Multidrug resistance exporter (TC 3.A.1.201) subfamily.</text>
</comment>
<evidence type="ECO:0000256" key="7">
    <source>
        <dbReference type="ARBA" id="ARBA00023136"/>
    </source>
</evidence>
<sequence length="1621" mass="176777">MALEPPESLPSVPDEKVKEKPPTSAAADATTKEEQAEQDAKLQPEREAGFKDYLRVFGYARGWDLPLLAVAAVAAAGSGVTLPLVNIIFGRLVNQFNGYFLDPPTLTRGEFQGIRMSAAIRLDYLRCLFGQTIHVLDSMPPGSAAGTITTTANTLQLGISEKLGTLIEYTSTIIAAIIIAFIYSWSQALVTSSVILFITLVLSVLLPFILKGTARLTKAETRSSSVASETFSAIRMVTACGAEERMAKRFAVWVAAAKRHGQRTAPLAALQFGLVFFSIFATFGLSFYFGTKSYAEGRIGDVGTITVVLFSVFLLVFSLERVSTPLVAIGKAVVAACEFFIVIDAPRPEPGELRDPDVSATNDIVFKDVDFAYPSRPHVKVLDQLNLTIEAGKLTAIVGPSGSGKSTIVGLVERWYTLHDQHIIAKAIDKEKKKKEEKKKKKKKTNSDDTDDEEPASEPETTGPIIELKGSISTCGHELDETNLKWWRSQIGLVQQEPFLFNESVYNNVAYGLIGSDMEHETEDRKRELVKAACKEAFADEFIDRLPDGYDTLVGDSGTKLSGGQRQRICIARAIIKRPKILILDEATSAIDVRGERIVQAALDRVSQGRTTITIAHRLSTIKKADTIVVLKKGKVVEKGNHESLLQDDKGVYYGLVHAQHLSLGEPTEASDSEEPEEEDLGAILSREKSAAVSDIADEPRPEGWKDRGLFGSFGKLLYEQRSRFPAYFVIIIAAAGAGSGAPIQAWLFAKVIVVFQLVMDLPKFTSEANFWSLIWVILGIGIGISYFVLTYVATHLAYHVSSTYRQQYFEGILYQKTDFFDGENNSSGTLTARVGGDPKQLEELLGTNMALVYTSFFTLIGALAIAYAFGWKLALVATTVTAPLGILAGYYRFKYELEFEKMNNAVFAESSKFAAEAISAFRTVSSLTLEDTITHRYELLLNGHVGTAFRKATWRTLIFAFSDSVSLAVQALIFWYGGTLLASREYTILDFFVCYIAVIQGAEGAGQGFSFGPNAAQATAAANRILSIRESRNRAVSSQKGQIPDADGGIKIELKDVHFRYPTRNVSVFKGINITIEKGQFAALVGASGCGKTSIISLLERFYDVQRGHILANGTDISSVDVYNYRKQLSLVAQEATLFQGTLRENILLGVDSDSVSEEQLHAVCRDASIHDFIISLPDGYNTEIGSRGVSLSGGQKQRVAIARALIRQPNVLLLDEATSSLDSESEKLVQAAFERAAHGRTMVVVAHRLATVQNADVIFVLGEGKVLEKGSHTELLKKKGPYWHMCQSQALDRLGNLSSQAHTYTTLTVQIMNTPSILDEHLIAKNITMSSLRIHLLRLAGASLFLAPVQAVAAKYLVVFGDSYSTTGSWIGSTAPSTSNVLGNPAYPGQTTSGGLNWVGQAIAKQNTSLVFAYDLAVTGATTDKEIVDTYAQYNFDDQVETLFSTYLTGSSAPWGSSADVLAAVWVGINDCGEPFWDGISAPIATILDRYFGLLDTLYVDGLRNYVLFTVPPFDRAPAIIYEPADRVASLQSDIKTYNAELASRLAAFKSRHSDITAQLFDTAPIFTTVLDNPTAYGAPDNTCVNGDGKSCLWADTYHPGLVIHEHLAQALVKAVNFF</sequence>
<evidence type="ECO:0000313" key="12">
    <source>
        <dbReference type="EMBL" id="TRX97754.1"/>
    </source>
</evidence>
<dbReference type="Gene3D" id="3.40.50.1110">
    <property type="entry name" value="SGNH hydrolase"/>
    <property type="match status" value="1"/>
</dbReference>
<evidence type="ECO:0000313" key="13">
    <source>
        <dbReference type="Proteomes" id="UP000319160"/>
    </source>
</evidence>
<keyword evidence="13" id="KW-1185">Reference proteome</keyword>
<protein>
    <submittedName>
        <fullName evidence="12">Uncharacterized protein</fullName>
    </submittedName>
</protein>
<dbReference type="FunFam" id="3.40.50.300:FF:000913">
    <property type="entry name" value="ABC multidrug transporter SitT"/>
    <property type="match status" value="1"/>
</dbReference>
<feature type="region of interest" description="Disordered" evidence="8">
    <location>
        <begin position="1"/>
        <end position="44"/>
    </location>
</feature>
<keyword evidence="5" id="KW-0067">ATP-binding</keyword>
<feature type="transmembrane region" description="Helical" evidence="9">
    <location>
        <begin position="958"/>
        <end position="978"/>
    </location>
</feature>
<dbReference type="InterPro" id="IPR036514">
    <property type="entry name" value="SGNH_hydro_sf"/>
</dbReference>